<keyword evidence="5" id="KW-1185">Reference proteome</keyword>
<accession>A0A2R7Z100</accession>
<dbReference type="PROSITE" id="PS51186">
    <property type="entry name" value="GNAT"/>
    <property type="match status" value="1"/>
</dbReference>
<dbReference type="PANTHER" id="PTHR43877:SF2">
    <property type="entry name" value="AMINOALKYLPHOSPHONATE N-ACETYLTRANSFERASE-RELATED"/>
    <property type="match status" value="1"/>
</dbReference>
<evidence type="ECO:0000256" key="1">
    <source>
        <dbReference type="ARBA" id="ARBA00022679"/>
    </source>
</evidence>
<evidence type="ECO:0000259" key="3">
    <source>
        <dbReference type="PROSITE" id="PS51186"/>
    </source>
</evidence>
<dbReference type="Pfam" id="PF13508">
    <property type="entry name" value="Acetyltransf_7"/>
    <property type="match status" value="1"/>
</dbReference>
<evidence type="ECO:0000313" key="5">
    <source>
        <dbReference type="Proteomes" id="UP000244867"/>
    </source>
</evidence>
<dbReference type="EMBL" id="PYXZ01000001">
    <property type="protein sequence ID" value="PUA82307.1"/>
    <property type="molecule type" value="Genomic_DNA"/>
</dbReference>
<gene>
    <name evidence="4" type="ORF">C7S10_00665</name>
</gene>
<feature type="domain" description="N-acetyltransferase" evidence="3">
    <location>
        <begin position="2"/>
        <end position="153"/>
    </location>
</feature>
<protein>
    <submittedName>
        <fullName evidence="4">GNAT family N-acetyltransferase</fullName>
    </submittedName>
</protein>
<evidence type="ECO:0000313" key="4">
    <source>
        <dbReference type="EMBL" id="PUA82307.1"/>
    </source>
</evidence>
<dbReference type="OrthoDB" id="5243635at2"/>
<keyword evidence="2" id="KW-0012">Acyltransferase</keyword>
<dbReference type="CDD" id="cd04301">
    <property type="entry name" value="NAT_SF"/>
    <property type="match status" value="1"/>
</dbReference>
<dbReference type="Gene3D" id="3.40.630.30">
    <property type="match status" value="1"/>
</dbReference>
<dbReference type="InterPro" id="IPR016181">
    <property type="entry name" value="Acyl_CoA_acyltransferase"/>
</dbReference>
<dbReference type="InterPro" id="IPR000182">
    <property type="entry name" value="GNAT_dom"/>
</dbReference>
<dbReference type="AlphaFoldDB" id="A0A2R7Z100"/>
<evidence type="ECO:0000256" key="2">
    <source>
        <dbReference type="ARBA" id="ARBA00023315"/>
    </source>
</evidence>
<dbReference type="RefSeq" id="WP_108342494.1">
    <property type="nucleotide sequence ID" value="NZ_PYXZ01000001.1"/>
</dbReference>
<name>A0A2R7Z100_9ACTN</name>
<organism evidence="4 5">
    <name type="scientific">Nocardioides currus</name>
    <dbReference type="NCBI Taxonomy" id="2133958"/>
    <lineage>
        <taxon>Bacteria</taxon>
        <taxon>Bacillati</taxon>
        <taxon>Actinomycetota</taxon>
        <taxon>Actinomycetes</taxon>
        <taxon>Propionibacteriales</taxon>
        <taxon>Nocardioidaceae</taxon>
        <taxon>Nocardioides</taxon>
    </lineage>
</organism>
<dbReference type="Proteomes" id="UP000244867">
    <property type="component" value="Unassembled WGS sequence"/>
</dbReference>
<dbReference type="InterPro" id="IPR050832">
    <property type="entry name" value="Bact_Acetyltransf"/>
</dbReference>
<proteinExistence type="predicted"/>
<keyword evidence="1 4" id="KW-0808">Transferase</keyword>
<dbReference type="GO" id="GO:0016747">
    <property type="term" value="F:acyltransferase activity, transferring groups other than amino-acyl groups"/>
    <property type="evidence" value="ECO:0007669"/>
    <property type="project" value="InterPro"/>
</dbReference>
<comment type="caution">
    <text evidence="4">The sequence shown here is derived from an EMBL/GenBank/DDBJ whole genome shotgun (WGS) entry which is preliminary data.</text>
</comment>
<reference evidence="4 5" key="1">
    <citation type="submission" date="2018-03" db="EMBL/GenBank/DDBJ databases">
        <authorList>
            <person name="Keele B.F."/>
        </authorList>
    </citation>
    <scope>NUCLEOTIDE SEQUENCE [LARGE SCALE GENOMIC DNA]</scope>
    <source>
        <strain evidence="4 5">IB-3</strain>
    </source>
</reference>
<dbReference type="PANTHER" id="PTHR43877">
    <property type="entry name" value="AMINOALKYLPHOSPHONATE N-ACETYLTRANSFERASE-RELATED-RELATED"/>
    <property type="match status" value="1"/>
</dbReference>
<dbReference type="SUPFAM" id="SSF55729">
    <property type="entry name" value="Acyl-CoA N-acyltransferases (Nat)"/>
    <property type="match status" value="1"/>
</dbReference>
<sequence>MADLRPGTVADVPAIRALGEAVVPATYDPIDAAYARRMLDEWWSLERLGASLQRIPHVVAEDDGRIVGVANLGPKDDRSVMWKLYVHPEVQGTGVGTRLLDAIIELNGDRTLWLERVDGNDRVAGFYAAHGFVEAETVANPPWPDDIWMRRKP</sequence>